<keyword evidence="6 9" id="KW-0472">Membrane</keyword>
<feature type="transmembrane region" description="Helical" evidence="9">
    <location>
        <begin position="285"/>
        <end position="310"/>
    </location>
</feature>
<dbReference type="KEGG" id="csol:105364279"/>
<dbReference type="PANTHER" id="PTHR21137:SF42">
    <property type="entry name" value="ODORANT RECEPTOR 83A"/>
    <property type="match status" value="1"/>
</dbReference>
<dbReference type="GO" id="GO:0007165">
    <property type="term" value="P:signal transduction"/>
    <property type="evidence" value="ECO:0007669"/>
    <property type="project" value="UniProtKB-KW"/>
</dbReference>
<evidence type="ECO:0000313" key="10">
    <source>
        <dbReference type="Proteomes" id="UP000695007"/>
    </source>
</evidence>
<keyword evidence="10" id="KW-1185">Reference proteome</keyword>
<dbReference type="Proteomes" id="UP000695007">
    <property type="component" value="Unplaced"/>
</dbReference>
<accession>A0AAJ7DXX3</accession>
<gene>
    <name evidence="11" type="primary">LOC105364279</name>
</gene>
<evidence type="ECO:0000256" key="2">
    <source>
        <dbReference type="ARBA" id="ARBA00022606"/>
    </source>
</evidence>
<keyword evidence="2" id="KW-0716">Sensory transduction</keyword>
<keyword evidence="5 9" id="KW-1133">Transmembrane helix</keyword>
<evidence type="ECO:0000256" key="1">
    <source>
        <dbReference type="ARBA" id="ARBA00004141"/>
    </source>
</evidence>
<sequence>MIYFCNIPQTIMITKLWGDLNAVIKILTVCNISGSIAVCKLISFWYQRNENDYNLLLDNNISKTFRPLLVNGYFSYDVQSSPYYEIIFICQFFSILFAATAYSSVDAFFAVLIFHLCGQLTNLKNHLIRLPKETSTDRNDTFLKTLSIIVLKHEYLERFANTIEDSFNLMFLLQMIMSSFVLCLQGYQLIMITTDSTISIIDLIFMIYFTLCVSFSLFLYCYLAEILKNKSLEIGDAVYESDWYHLPYFKSKDLLLLMVRAKQPFKITAGKFTRMMFHVWDNFQVLMEILTSANLLTILACVRLFGLWYYKEGIFQG</sequence>
<protein>
    <submittedName>
        <fullName evidence="11">Odorant receptor 13a-like</fullName>
    </submittedName>
</protein>
<dbReference type="RefSeq" id="XP_011500474.1">
    <property type="nucleotide sequence ID" value="XM_011502172.1"/>
</dbReference>
<dbReference type="InterPro" id="IPR004117">
    <property type="entry name" value="7tm6_olfct_rcpt"/>
</dbReference>
<evidence type="ECO:0000256" key="3">
    <source>
        <dbReference type="ARBA" id="ARBA00022692"/>
    </source>
</evidence>
<dbReference type="GO" id="GO:0004984">
    <property type="term" value="F:olfactory receptor activity"/>
    <property type="evidence" value="ECO:0007669"/>
    <property type="project" value="InterPro"/>
</dbReference>
<dbReference type="PANTHER" id="PTHR21137">
    <property type="entry name" value="ODORANT RECEPTOR"/>
    <property type="match status" value="1"/>
</dbReference>
<evidence type="ECO:0000256" key="7">
    <source>
        <dbReference type="ARBA" id="ARBA00023170"/>
    </source>
</evidence>
<dbReference type="GeneID" id="105364279"/>
<evidence type="ECO:0000256" key="4">
    <source>
        <dbReference type="ARBA" id="ARBA00022725"/>
    </source>
</evidence>
<evidence type="ECO:0000256" key="9">
    <source>
        <dbReference type="SAM" id="Phobius"/>
    </source>
</evidence>
<feature type="transmembrane region" description="Helical" evidence="9">
    <location>
        <begin position="199"/>
        <end position="223"/>
    </location>
</feature>
<dbReference type="Pfam" id="PF02949">
    <property type="entry name" value="7tm_6"/>
    <property type="match status" value="1"/>
</dbReference>
<dbReference type="AlphaFoldDB" id="A0AAJ7DXX3"/>
<organism evidence="10 11">
    <name type="scientific">Ceratosolen solmsi marchali</name>
    <dbReference type="NCBI Taxonomy" id="326594"/>
    <lineage>
        <taxon>Eukaryota</taxon>
        <taxon>Metazoa</taxon>
        <taxon>Ecdysozoa</taxon>
        <taxon>Arthropoda</taxon>
        <taxon>Hexapoda</taxon>
        <taxon>Insecta</taxon>
        <taxon>Pterygota</taxon>
        <taxon>Neoptera</taxon>
        <taxon>Endopterygota</taxon>
        <taxon>Hymenoptera</taxon>
        <taxon>Apocrita</taxon>
        <taxon>Proctotrupomorpha</taxon>
        <taxon>Chalcidoidea</taxon>
        <taxon>Agaonidae</taxon>
        <taxon>Agaoninae</taxon>
        <taxon>Ceratosolen</taxon>
    </lineage>
</organism>
<evidence type="ECO:0000256" key="6">
    <source>
        <dbReference type="ARBA" id="ARBA00023136"/>
    </source>
</evidence>
<keyword evidence="3 9" id="KW-0812">Transmembrane</keyword>
<comment type="subcellular location">
    <subcellularLocation>
        <location evidence="1">Membrane</location>
        <topology evidence="1">Multi-pass membrane protein</topology>
    </subcellularLocation>
</comment>
<dbReference type="GO" id="GO:0005549">
    <property type="term" value="F:odorant binding"/>
    <property type="evidence" value="ECO:0007669"/>
    <property type="project" value="InterPro"/>
</dbReference>
<evidence type="ECO:0000256" key="8">
    <source>
        <dbReference type="ARBA" id="ARBA00023224"/>
    </source>
</evidence>
<proteinExistence type="predicted"/>
<evidence type="ECO:0000256" key="5">
    <source>
        <dbReference type="ARBA" id="ARBA00022989"/>
    </source>
</evidence>
<feature type="transmembrane region" description="Helical" evidence="9">
    <location>
        <begin position="86"/>
        <end position="114"/>
    </location>
</feature>
<dbReference type="GO" id="GO:0005886">
    <property type="term" value="C:plasma membrane"/>
    <property type="evidence" value="ECO:0007669"/>
    <property type="project" value="TreeGrafter"/>
</dbReference>
<evidence type="ECO:0000313" key="11">
    <source>
        <dbReference type="RefSeq" id="XP_011500474.1"/>
    </source>
</evidence>
<reference evidence="11" key="1">
    <citation type="submission" date="2025-08" db="UniProtKB">
        <authorList>
            <consortium name="RefSeq"/>
        </authorList>
    </citation>
    <scope>IDENTIFICATION</scope>
</reference>
<name>A0AAJ7DXX3_9HYME</name>
<keyword evidence="4" id="KW-0552">Olfaction</keyword>
<feature type="transmembrane region" description="Helical" evidence="9">
    <location>
        <begin position="167"/>
        <end position="187"/>
    </location>
</feature>
<keyword evidence="8" id="KW-0807">Transducer</keyword>
<keyword evidence="7" id="KW-0675">Receptor</keyword>